<keyword evidence="3" id="KW-1185">Reference proteome</keyword>
<dbReference type="EMBL" id="JACVVK020000155">
    <property type="protein sequence ID" value="KAK7488114.1"/>
    <property type="molecule type" value="Genomic_DNA"/>
</dbReference>
<dbReference type="AlphaFoldDB" id="A0ABD0KLQ3"/>
<evidence type="ECO:0000256" key="1">
    <source>
        <dbReference type="SAM" id="Phobius"/>
    </source>
</evidence>
<reference evidence="2 3" key="1">
    <citation type="journal article" date="2023" name="Sci. Data">
        <title>Genome assembly of the Korean intertidal mud-creeper Batillaria attramentaria.</title>
        <authorList>
            <person name="Patra A.K."/>
            <person name="Ho P.T."/>
            <person name="Jun S."/>
            <person name="Lee S.J."/>
            <person name="Kim Y."/>
            <person name="Won Y.J."/>
        </authorList>
    </citation>
    <scope>NUCLEOTIDE SEQUENCE [LARGE SCALE GENOMIC DNA]</scope>
    <source>
        <strain evidence="2">Wonlab-2016</strain>
    </source>
</reference>
<evidence type="ECO:0008006" key="4">
    <source>
        <dbReference type="Google" id="ProtNLM"/>
    </source>
</evidence>
<proteinExistence type="predicted"/>
<evidence type="ECO:0000313" key="3">
    <source>
        <dbReference type="Proteomes" id="UP001519460"/>
    </source>
</evidence>
<keyword evidence="1" id="KW-0472">Membrane</keyword>
<gene>
    <name evidence="2" type="ORF">BaRGS_00020705</name>
</gene>
<name>A0ABD0KLQ3_9CAEN</name>
<feature type="transmembrane region" description="Helical" evidence="1">
    <location>
        <begin position="20"/>
        <end position="42"/>
    </location>
</feature>
<organism evidence="2 3">
    <name type="scientific">Batillaria attramentaria</name>
    <dbReference type="NCBI Taxonomy" id="370345"/>
    <lineage>
        <taxon>Eukaryota</taxon>
        <taxon>Metazoa</taxon>
        <taxon>Spiralia</taxon>
        <taxon>Lophotrochozoa</taxon>
        <taxon>Mollusca</taxon>
        <taxon>Gastropoda</taxon>
        <taxon>Caenogastropoda</taxon>
        <taxon>Sorbeoconcha</taxon>
        <taxon>Cerithioidea</taxon>
        <taxon>Batillariidae</taxon>
        <taxon>Batillaria</taxon>
    </lineage>
</organism>
<accession>A0ABD0KLQ3</accession>
<evidence type="ECO:0000313" key="2">
    <source>
        <dbReference type="EMBL" id="KAK7488114.1"/>
    </source>
</evidence>
<comment type="caution">
    <text evidence="2">The sequence shown here is derived from an EMBL/GenBank/DDBJ whole genome shotgun (WGS) entry which is preliminary data.</text>
</comment>
<keyword evidence="1" id="KW-0812">Transmembrane</keyword>
<sequence>MGAFVQRQVTEHTGRLSGNAALLFRVTCAMYLCFLCWLELFWRGTRGPLTHSSLRTNDGGKHRTDADNSEPKFVYLQLRALMRRFPLTATRK</sequence>
<dbReference type="Proteomes" id="UP001519460">
    <property type="component" value="Unassembled WGS sequence"/>
</dbReference>
<keyword evidence="1" id="KW-1133">Transmembrane helix</keyword>
<protein>
    <recommendedName>
        <fullName evidence="4">Secreted protein</fullName>
    </recommendedName>
</protein>